<keyword evidence="3" id="KW-1185">Reference proteome</keyword>
<evidence type="ECO:0000313" key="2">
    <source>
        <dbReference type="EMBL" id="MFC6764180.1"/>
    </source>
</evidence>
<evidence type="ECO:0000256" key="1">
    <source>
        <dbReference type="SAM" id="MobiDB-lite"/>
    </source>
</evidence>
<protein>
    <submittedName>
        <fullName evidence="2">Uncharacterized protein</fullName>
    </submittedName>
</protein>
<accession>A0ABD5SI52</accession>
<dbReference type="AlphaFoldDB" id="A0ABD5SI52"/>
<proteinExistence type="predicted"/>
<dbReference type="Pfam" id="PF25925">
    <property type="entry name" value="DUF7970"/>
    <property type="match status" value="1"/>
</dbReference>
<dbReference type="RefSeq" id="WP_273737266.1">
    <property type="nucleotide sequence ID" value="NZ_JAQIVI010000057.1"/>
</dbReference>
<evidence type="ECO:0000313" key="3">
    <source>
        <dbReference type="Proteomes" id="UP001596383"/>
    </source>
</evidence>
<dbReference type="Proteomes" id="UP001596383">
    <property type="component" value="Unassembled WGS sequence"/>
</dbReference>
<dbReference type="InterPro" id="IPR058276">
    <property type="entry name" value="DUF7970"/>
</dbReference>
<sequence>MPFDDLADDSEESDPGDEALDELAGTLADDSTAGEESSGNDTTSEDRDSVSAYDSQTEPAFPTAKTRTQHSIYCLPETWDTIDGASGLLFEAEIMLRRDGYEAVQKRELHNALLKSAAQQLTPEDIAEAFVATREEREFEPLLTDEP</sequence>
<feature type="region of interest" description="Disordered" evidence="1">
    <location>
        <begin position="1"/>
        <end position="68"/>
    </location>
</feature>
<organism evidence="2 3">
    <name type="scientific">Natrinema soli</name>
    <dbReference type="NCBI Taxonomy" id="1930624"/>
    <lineage>
        <taxon>Archaea</taxon>
        <taxon>Methanobacteriati</taxon>
        <taxon>Methanobacteriota</taxon>
        <taxon>Stenosarchaea group</taxon>
        <taxon>Halobacteria</taxon>
        <taxon>Halobacteriales</taxon>
        <taxon>Natrialbaceae</taxon>
        <taxon>Natrinema</taxon>
    </lineage>
</organism>
<dbReference type="EMBL" id="JBHSWV010000057">
    <property type="protein sequence ID" value="MFC6764180.1"/>
    <property type="molecule type" value="Genomic_DNA"/>
</dbReference>
<gene>
    <name evidence="2" type="ORF">ACFQE6_03675</name>
</gene>
<reference evidence="2 3" key="1">
    <citation type="journal article" date="2019" name="Int. J. Syst. Evol. Microbiol.">
        <title>The Global Catalogue of Microorganisms (GCM) 10K type strain sequencing project: providing services to taxonomists for standard genome sequencing and annotation.</title>
        <authorList>
            <consortium name="The Broad Institute Genomics Platform"/>
            <consortium name="The Broad Institute Genome Sequencing Center for Infectious Disease"/>
            <person name="Wu L."/>
            <person name="Ma J."/>
        </authorList>
    </citation>
    <scope>NUCLEOTIDE SEQUENCE [LARGE SCALE GENOMIC DNA]</scope>
    <source>
        <strain evidence="2 3">LMG 29247</strain>
    </source>
</reference>
<feature type="compositionally biased region" description="Acidic residues" evidence="1">
    <location>
        <begin position="1"/>
        <end position="21"/>
    </location>
</feature>
<comment type="caution">
    <text evidence="2">The sequence shown here is derived from an EMBL/GenBank/DDBJ whole genome shotgun (WGS) entry which is preliminary data.</text>
</comment>
<name>A0ABD5SI52_9EURY</name>